<evidence type="ECO:0000313" key="2">
    <source>
        <dbReference type="EMBL" id="VFK30602.1"/>
    </source>
</evidence>
<sequence>MIDRIKVSASEVPVRIKTLLTEMLDFDYPRNRPTIFDVISEIAGSLDDWGTEAETDRFIVAYMADHMIDYFHHRGWIDHKDRNFTDEVPVRNSRTCSIVLIWVSFMMVCIPLS</sequence>
<proteinExistence type="predicted"/>
<reference evidence="1" key="1">
    <citation type="submission" date="2019-02" db="EMBL/GenBank/DDBJ databases">
        <authorList>
            <person name="Gruber-Vodicka R. H."/>
            <person name="Seah K. B. B."/>
        </authorList>
    </citation>
    <scope>NUCLEOTIDE SEQUENCE</scope>
    <source>
        <strain evidence="1">BECK_S312</strain>
        <strain evidence="2">BECK_S426</strain>
    </source>
</reference>
<name>A0A450W709_9GAMM</name>
<gene>
    <name evidence="1" type="ORF">BECKLPF1236A_GA0070988_100776</name>
    <name evidence="2" type="ORF">BECKLPF1236C_GA0070990_101156</name>
</gene>
<dbReference type="AlphaFoldDB" id="A0A450W709"/>
<accession>A0A450W709</accession>
<dbReference type="EMBL" id="CAADFM010000077">
    <property type="protein sequence ID" value="VFK12843.1"/>
    <property type="molecule type" value="Genomic_DNA"/>
</dbReference>
<protein>
    <submittedName>
        <fullName evidence="1">Uncharacterized protein</fullName>
    </submittedName>
</protein>
<dbReference type="EMBL" id="CAADFP010000115">
    <property type="protein sequence ID" value="VFK30602.1"/>
    <property type="molecule type" value="Genomic_DNA"/>
</dbReference>
<organism evidence="1">
    <name type="scientific">Candidatus Kentrum sp. LPFa</name>
    <dbReference type="NCBI Taxonomy" id="2126335"/>
    <lineage>
        <taxon>Bacteria</taxon>
        <taxon>Pseudomonadati</taxon>
        <taxon>Pseudomonadota</taxon>
        <taxon>Gammaproteobacteria</taxon>
        <taxon>Candidatus Kentrum</taxon>
    </lineage>
</organism>
<evidence type="ECO:0000313" key="1">
    <source>
        <dbReference type="EMBL" id="VFK12843.1"/>
    </source>
</evidence>